<dbReference type="Pfam" id="PF13302">
    <property type="entry name" value="Acetyltransf_3"/>
    <property type="match status" value="1"/>
</dbReference>
<keyword evidence="3" id="KW-1185">Reference proteome</keyword>
<feature type="domain" description="N-acetyltransferase" evidence="1">
    <location>
        <begin position="14"/>
        <end position="178"/>
    </location>
</feature>
<reference evidence="2 3" key="1">
    <citation type="submission" date="2018-03" db="EMBL/GenBank/DDBJ databases">
        <title>Genomic Encyclopedia of Archaeal and Bacterial Type Strains, Phase II (KMG-II): from individual species to whole genera.</title>
        <authorList>
            <person name="Goeker M."/>
        </authorList>
    </citation>
    <scope>NUCLEOTIDE SEQUENCE [LARGE SCALE GENOMIC DNA]</scope>
    <source>
        <strain evidence="2 3">DSM 100214</strain>
    </source>
</reference>
<protein>
    <submittedName>
        <fullName evidence="2">Diamine N-acetyltransferase</fullName>
    </submittedName>
</protein>
<dbReference type="EMBL" id="QICL01000004">
    <property type="protein sequence ID" value="PXV66758.1"/>
    <property type="molecule type" value="Genomic_DNA"/>
</dbReference>
<dbReference type="SUPFAM" id="SSF55729">
    <property type="entry name" value="Acyl-CoA N-acyltransferases (Nat)"/>
    <property type="match status" value="1"/>
</dbReference>
<comment type="caution">
    <text evidence="2">The sequence shown here is derived from an EMBL/GenBank/DDBJ whole genome shotgun (WGS) entry which is preliminary data.</text>
</comment>
<proteinExistence type="predicted"/>
<accession>A0A2V3PTF0</accession>
<evidence type="ECO:0000259" key="1">
    <source>
        <dbReference type="PROSITE" id="PS51186"/>
    </source>
</evidence>
<evidence type="ECO:0000313" key="2">
    <source>
        <dbReference type="EMBL" id="PXV66758.1"/>
    </source>
</evidence>
<gene>
    <name evidence="2" type="ORF">CLV62_10418</name>
</gene>
<organism evidence="2 3">
    <name type="scientific">Dysgonomonas alginatilytica</name>
    <dbReference type="NCBI Taxonomy" id="1605892"/>
    <lineage>
        <taxon>Bacteria</taxon>
        <taxon>Pseudomonadati</taxon>
        <taxon>Bacteroidota</taxon>
        <taxon>Bacteroidia</taxon>
        <taxon>Bacteroidales</taxon>
        <taxon>Dysgonomonadaceae</taxon>
        <taxon>Dysgonomonas</taxon>
    </lineage>
</organism>
<dbReference type="Proteomes" id="UP000247973">
    <property type="component" value="Unassembled WGS sequence"/>
</dbReference>
<dbReference type="InterPro" id="IPR000182">
    <property type="entry name" value="GNAT_dom"/>
</dbReference>
<dbReference type="InterPro" id="IPR051531">
    <property type="entry name" value="N-acetyltransferase"/>
</dbReference>
<evidence type="ECO:0000313" key="3">
    <source>
        <dbReference type="Proteomes" id="UP000247973"/>
    </source>
</evidence>
<dbReference type="Gene3D" id="3.40.630.30">
    <property type="match status" value="1"/>
</dbReference>
<dbReference type="AlphaFoldDB" id="A0A2V3PTF0"/>
<name>A0A2V3PTF0_9BACT</name>
<dbReference type="PROSITE" id="PS51186">
    <property type="entry name" value="GNAT"/>
    <property type="match status" value="1"/>
</dbReference>
<sequence length="199" mass="23056">MYGRTLFIFEFIMITIRHAAIDEKRKTYEWLCLSDTAAMHMGKPDFPENPIPTWQEFQNDFEDFYYQQESLHLGSVMIIEKDGNEIGATCYACFHLHHHMAELDIWLKSKAYCGKGYGTEALKELINYLNSSLDTTQFIIRPSEKNIGAIKSYQKAGFRKIENKEEAINQYLLEKYLDNYGSGDYGMNSTAVLTLVLED</sequence>
<keyword evidence="2" id="KW-0808">Transferase</keyword>
<dbReference type="GO" id="GO:0016747">
    <property type="term" value="F:acyltransferase activity, transferring groups other than amino-acyl groups"/>
    <property type="evidence" value="ECO:0007669"/>
    <property type="project" value="InterPro"/>
</dbReference>
<dbReference type="PANTHER" id="PTHR43792:SF1">
    <property type="entry name" value="N-ACETYLTRANSFERASE DOMAIN-CONTAINING PROTEIN"/>
    <property type="match status" value="1"/>
</dbReference>
<dbReference type="PANTHER" id="PTHR43792">
    <property type="entry name" value="GNAT FAMILY, PUTATIVE (AFU_ORTHOLOGUE AFUA_3G00765)-RELATED-RELATED"/>
    <property type="match status" value="1"/>
</dbReference>
<dbReference type="InterPro" id="IPR016181">
    <property type="entry name" value="Acyl_CoA_acyltransferase"/>
</dbReference>